<feature type="compositionally biased region" description="Low complexity" evidence="1">
    <location>
        <begin position="270"/>
        <end position="280"/>
    </location>
</feature>
<evidence type="ECO:0008006" key="5">
    <source>
        <dbReference type="Google" id="ProtNLM"/>
    </source>
</evidence>
<accession>A0A507BT63</accession>
<feature type="transmembrane region" description="Helical" evidence="2">
    <location>
        <begin position="13"/>
        <end position="37"/>
    </location>
</feature>
<dbReference type="STRING" id="1806994.A0A507BT63"/>
<name>A0A507BT63_9FUNG</name>
<dbReference type="AlphaFoldDB" id="A0A507BT63"/>
<proteinExistence type="predicted"/>
<feature type="transmembrane region" description="Helical" evidence="2">
    <location>
        <begin position="197"/>
        <end position="217"/>
    </location>
</feature>
<keyword evidence="2" id="KW-1133">Transmembrane helix</keyword>
<gene>
    <name evidence="3" type="ORF">SmJEL517_g05909</name>
</gene>
<feature type="transmembrane region" description="Helical" evidence="2">
    <location>
        <begin position="141"/>
        <end position="157"/>
    </location>
</feature>
<dbReference type="EMBL" id="QEAO01000065">
    <property type="protein sequence ID" value="TPX30548.1"/>
    <property type="molecule type" value="Genomic_DNA"/>
</dbReference>
<organism evidence="3 4">
    <name type="scientific">Synchytrium microbalum</name>
    <dbReference type="NCBI Taxonomy" id="1806994"/>
    <lineage>
        <taxon>Eukaryota</taxon>
        <taxon>Fungi</taxon>
        <taxon>Fungi incertae sedis</taxon>
        <taxon>Chytridiomycota</taxon>
        <taxon>Chytridiomycota incertae sedis</taxon>
        <taxon>Chytridiomycetes</taxon>
        <taxon>Synchytriales</taxon>
        <taxon>Synchytriaceae</taxon>
        <taxon>Synchytrium</taxon>
    </lineage>
</organism>
<keyword evidence="2" id="KW-0812">Transmembrane</keyword>
<evidence type="ECO:0000256" key="1">
    <source>
        <dbReference type="SAM" id="MobiDB-lite"/>
    </source>
</evidence>
<feature type="transmembrane region" description="Helical" evidence="2">
    <location>
        <begin position="89"/>
        <end position="111"/>
    </location>
</feature>
<dbReference type="GeneID" id="42007132"/>
<dbReference type="Proteomes" id="UP000319731">
    <property type="component" value="Unassembled WGS sequence"/>
</dbReference>
<dbReference type="OrthoDB" id="341353at2759"/>
<evidence type="ECO:0000313" key="4">
    <source>
        <dbReference type="Proteomes" id="UP000319731"/>
    </source>
</evidence>
<protein>
    <recommendedName>
        <fullName evidence="5">TLC domain-containing protein</fullName>
    </recommendedName>
</protein>
<feature type="transmembrane region" description="Helical" evidence="2">
    <location>
        <begin position="169"/>
        <end position="191"/>
    </location>
</feature>
<evidence type="ECO:0000313" key="3">
    <source>
        <dbReference type="EMBL" id="TPX30548.1"/>
    </source>
</evidence>
<comment type="caution">
    <text evidence="3">The sequence shown here is derived from an EMBL/GenBank/DDBJ whole genome shotgun (WGS) entry which is preliminary data.</text>
</comment>
<keyword evidence="4" id="KW-1185">Reference proteome</keyword>
<reference evidence="3 4" key="1">
    <citation type="journal article" date="2019" name="Sci. Rep.">
        <title>Comparative genomics of chytrid fungi reveal insights into the obligate biotrophic and pathogenic lifestyle of Synchytrium endobioticum.</title>
        <authorList>
            <person name="van de Vossenberg B.T.L.H."/>
            <person name="Warris S."/>
            <person name="Nguyen H.D.T."/>
            <person name="van Gent-Pelzer M.P.E."/>
            <person name="Joly D.L."/>
            <person name="van de Geest H.C."/>
            <person name="Bonants P.J.M."/>
            <person name="Smith D.S."/>
            <person name="Levesque C.A."/>
            <person name="van der Lee T.A.J."/>
        </authorList>
    </citation>
    <scope>NUCLEOTIDE SEQUENCE [LARGE SCALE GENOMIC DNA]</scope>
    <source>
        <strain evidence="3 4">JEL517</strain>
    </source>
</reference>
<evidence type="ECO:0000256" key="2">
    <source>
        <dbReference type="SAM" id="Phobius"/>
    </source>
</evidence>
<feature type="compositionally biased region" description="Polar residues" evidence="1">
    <location>
        <begin position="246"/>
        <end position="256"/>
    </location>
</feature>
<sequence length="346" mass="38947">MHRRLSLLINEDWFLSTIAYCALAQFIIFFGLVYAPWTKQYFNTVKKQAWILTLTTSAVMTFGSLPLLIPFLMGRYRVNELPLLDSEYSIVLSVYFVTYLLADLFIGSIYYKSLIDPLSGWFHHSLYTTVVVLLIRHRVSGAFILAGILELPTLLLAMGQINKKLRQDLVFGGAFFMTRIVLHVYLGIRLYTDFQSWQHWIAVGIFPLHAVWFSNWVKQQVRLRSQGHSSKHHAAATPATNHTNDSDSPNTKTSLKASPMNGHFKTRHISSSTAAAAAASPDTMRRNSWRPHNSEEDDADVMLMASKAAHGKSNSRAETPAAAGGGRNRRPSQQGNDFRSSPIEVM</sequence>
<keyword evidence="2" id="KW-0472">Membrane</keyword>
<dbReference type="RefSeq" id="XP_031022190.1">
    <property type="nucleotide sequence ID" value="XM_031171835.1"/>
</dbReference>
<feature type="region of interest" description="Disordered" evidence="1">
    <location>
        <begin position="224"/>
        <end position="346"/>
    </location>
</feature>
<feature type="transmembrane region" description="Helical" evidence="2">
    <location>
        <begin position="49"/>
        <end position="69"/>
    </location>
</feature>